<evidence type="ECO:0000256" key="3">
    <source>
        <dbReference type="ARBA" id="ARBA00012865"/>
    </source>
</evidence>
<accession>A0A222MXY5</accession>
<evidence type="ECO:0000256" key="2">
    <source>
        <dbReference type="ARBA" id="ARBA00008486"/>
    </source>
</evidence>
<evidence type="ECO:0000256" key="4">
    <source>
        <dbReference type="ARBA" id="ARBA00022737"/>
    </source>
</evidence>
<keyword evidence="8" id="KW-0046">Antibiotic resistance</keyword>
<dbReference type="KEGG" id="cavi:CAV_0909"/>
<keyword evidence="7" id="KW-1015">Disulfide bond</keyword>
<dbReference type="SMART" id="SM00671">
    <property type="entry name" value="SEL1"/>
    <property type="match status" value="5"/>
</dbReference>
<evidence type="ECO:0000256" key="7">
    <source>
        <dbReference type="ARBA" id="ARBA00023157"/>
    </source>
</evidence>
<dbReference type="PANTHER" id="PTHR13891:SF1">
    <property type="entry name" value="CYTOCHROME C OXIDASE ASSEMBLY FACTOR 7"/>
    <property type="match status" value="1"/>
</dbReference>
<proteinExistence type="inferred from homology"/>
<dbReference type="Gene3D" id="1.25.40.10">
    <property type="entry name" value="Tetratricopeptide repeat domain"/>
    <property type="match status" value="1"/>
</dbReference>
<dbReference type="GO" id="GO:0046677">
    <property type="term" value="P:response to antibiotic"/>
    <property type="evidence" value="ECO:0007669"/>
    <property type="project" value="UniProtKB-KW"/>
</dbReference>
<feature type="chain" id="PRO_5039930008" description="beta-lactamase" evidence="9">
    <location>
        <begin position="18"/>
        <end position="235"/>
    </location>
</feature>
<gene>
    <name evidence="10" type="ORF">CAV_0909</name>
</gene>
<sequence length="235" mass="26197">MKKILCIYLLSFIFSFANDFDTALGYYNSENYSKAVPLLTFLCEDKASAKSCFLLGYMYENAQGLSKNDDLAMSYYDKACNAKLSNACFNLALLLDSKADTKNSSLNFYKACSLQHSNACKTLATFYERKKDGELALEFHKRACDLDDASSCLSMGLLYANGDLVRQDKAQAQRAYTKACDLKDAQACLVLADFYLNEKKDRSAAKRNFGISCDLGLADACKAYKDLLNDTNLSR</sequence>
<feature type="signal peptide" evidence="9">
    <location>
        <begin position="1"/>
        <end position="17"/>
    </location>
</feature>
<evidence type="ECO:0000256" key="1">
    <source>
        <dbReference type="ARBA" id="ARBA00001526"/>
    </source>
</evidence>
<dbReference type="InterPro" id="IPR011990">
    <property type="entry name" value="TPR-like_helical_dom_sf"/>
</dbReference>
<dbReference type="Pfam" id="PF08238">
    <property type="entry name" value="Sel1"/>
    <property type="match status" value="4"/>
</dbReference>
<keyword evidence="11" id="KW-1185">Reference proteome</keyword>
<dbReference type="Proteomes" id="UP000201169">
    <property type="component" value="Chromosome"/>
</dbReference>
<dbReference type="GO" id="GO:0008800">
    <property type="term" value="F:beta-lactamase activity"/>
    <property type="evidence" value="ECO:0007669"/>
    <property type="project" value="UniProtKB-EC"/>
</dbReference>
<dbReference type="OrthoDB" id="9772133at2"/>
<dbReference type="SUPFAM" id="SSF81901">
    <property type="entry name" value="HCP-like"/>
    <property type="match status" value="1"/>
</dbReference>
<dbReference type="EC" id="3.5.2.6" evidence="3"/>
<name>A0A222MXY5_9BACT</name>
<evidence type="ECO:0000256" key="8">
    <source>
        <dbReference type="ARBA" id="ARBA00023251"/>
    </source>
</evidence>
<evidence type="ECO:0000256" key="9">
    <source>
        <dbReference type="SAM" id="SignalP"/>
    </source>
</evidence>
<protein>
    <recommendedName>
        <fullName evidence="3">beta-lactamase</fullName>
        <ecNumber evidence="3">3.5.2.6</ecNumber>
    </recommendedName>
</protein>
<comment type="catalytic activity">
    <reaction evidence="1">
        <text>a beta-lactam + H2O = a substituted beta-amino acid</text>
        <dbReference type="Rhea" id="RHEA:20401"/>
        <dbReference type="ChEBI" id="CHEBI:15377"/>
        <dbReference type="ChEBI" id="CHEBI:35627"/>
        <dbReference type="ChEBI" id="CHEBI:140347"/>
        <dbReference type="EC" id="3.5.2.6"/>
    </reaction>
</comment>
<reference evidence="10 11" key="1">
    <citation type="submission" date="2017-07" db="EMBL/GenBank/DDBJ databases">
        <title>Analysis of two Campylobacter avium genomes and identification of a novel hippuricase gene.</title>
        <authorList>
            <person name="Miller W.G."/>
            <person name="Chapman M.H."/>
            <person name="Yee E."/>
            <person name="Revez J."/>
            <person name="Bono J.L."/>
            <person name="Rossi M."/>
        </authorList>
    </citation>
    <scope>NUCLEOTIDE SEQUENCE [LARGE SCALE GENOMIC DNA]</scope>
    <source>
        <strain evidence="10 11">LMG 24591</strain>
    </source>
</reference>
<dbReference type="InterPro" id="IPR040239">
    <property type="entry name" value="HcpB-like"/>
</dbReference>
<keyword evidence="9" id="KW-0732">Signal</keyword>
<comment type="similarity">
    <text evidence="2">Belongs to the hcp beta-lactamase family.</text>
</comment>
<keyword evidence="4" id="KW-0677">Repeat</keyword>
<evidence type="ECO:0000313" key="11">
    <source>
        <dbReference type="Proteomes" id="UP000201169"/>
    </source>
</evidence>
<dbReference type="AlphaFoldDB" id="A0A222MXY5"/>
<evidence type="ECO:0000256" key="6">
    <source>
        <dbReference type="ARBA" id="ARBA00022803"/>
    </source>
</evidence>
<keyword evidence="6" id="KW-0802">TPR repeat</keyword>
<dbReference type="RefSeq" id="WP_094325325.1">
    <property type="nucleotide sequence ID" value="NZ_CP022347.1"/>
</dbReference>
<evidence type="ECO:0000256" key="5">
    <source>
        <dbReference type="ARBA" id="ARBA00022801"/>
    </source>
</evidence>
<keyword evidence="5" id="KW-0378">Hydrolase</keyword>
<organism evidence="10 11">
    <name type="scientific">Campylobacter avium LMG 24591</name>
    <dbReference type="NCBI Taxonomy" id="522484"/>
    <lineage>
        <taxon>Bacteria</taxon>
        <taxon>Pseudomonadati</taxon>
        <taxon>Campylobacterota</taxon>
        <taxon>Epsilonproteobacteria</taxon>
        <taxon>Campylobacterales</taxon>
        <taxon>Campylobacteraceae</taxon>
        <taxon>Campylobacter</taxon>
    </lineage>
</organism>
<dbReference type="PANTHER" id="PTHR13891">
    <property type="entry name" value="CYTOCHROME C OXIDASE ASSEMBLY FACTOR 7"/>
    <property type="match status" value="1"/>
</dbReference>
<dbReference type="EMBL" id="CP022347">
    <property type="protein sequence ID" value="ASQ30570.1"/>
    <property type="molecule type" value="Genomic_DNA"/>
</dbReference>
<evidence type="ECO:0000313" key="10">
    <source>
        <dbReference type="EMBL" id="ASQ30570.1"/>
    </source>
</evidence>
<dbReference type="InterPro" id="IPR006597">
    <property type="entry name" value="Sel1-like"/>
</dbReference>